<dbReference type="SMART" id="SM00530">
    <property type="entry name" value="HTH_XRE"/>
    <property type="match status" value="1"/>
</dbReference>
<feature type="domain" description="HTH cro/C1-type" evidence="2">
    <location>
        <begin position="20"/>
        <end position="74"/>
    </location>
</feature>
<accession>A0A330L629</accession>
<reference evidence="4" key="1">
    <citation type="submission" date="2018-04" db="EMBL/GenBank/DDBJ databases">
        <authorList>
            <person name="Lucker S."/>
            <person name="Sakoula D."/>
        </authorList>
    </citation>
    <scope>NUCLEOTIDE SEQUENCE [LARGE SCALE GENOMIC DNA]</scope>
</reference>
<dbReference type="Pfam" id="PF01381">
    <property type="entry name" value="HTH_3"/>
    <property type="match status" value="1"/>
</dbReference>
<dbReference type="SUPFAM" id="SSF47413">
    <property type="entry name" value="lambda repressor-like DNA-binding domains"/>
    <property type="match status" value="1"/>
</dbReference>
<evidence type="ECO:0000259" key="2">
    <source>
        <dbReference type="PROSITE" id="PS50943"/>
    </source>
</evidence>
<organism evidence="3 4">
    <name type="scientific">Nitrospira lenta</name>
    <dbReference type="NCBI Taxonomy" id="1436998"/>
    <lineage>
        <taxon>Bacteria</taxon>
        <taxon>Pseudomonadati</taxon>
        <taxon>Nitrospirota</taxon>
        <taxon>Nitrospiria</taxon>
        <taxon>Nitrospirales</taxon>
        <taxon>Nitrospiraceae</taxon>
        <taxon>Nitrospira</taxon>
    </lineage>
</organism>
<sequence>MTIEDEGGWGYTFKGFGRHLRKAINDKGFKQETLADRIGISIRALSLYLSGERIPRADVLTKMARELGVTIDYLCVGTQPGLGVYKDEIRGIAGLLGNLSPRELKPVEDFTRAYVHGDIQIRDHLEQLAKMAWLLTQDRLEYNHRLLQLYGKPSPEGSQKDHRETKNKGKKRLS</sequence>
<dbReference type="Proteomes" id="UP000248168">
    <property type="component" value="Unassembled WGS sequence"/>
</dbReference>
<evidence type="ECO:0000256" key="1">
    <source>
        <dbReference type="SAM" id="MobiDB-lite"/>
    </source>
</evidence>
<gene>
    <name evidence="3" type="ORF">NITLEN_20252</name>
</gene>
<name>A0A330L629_9BACT</name>
<feature type="compositionally biased region" description="Basic and acidic residues" evidence="1">
    <location>
        <begin position="158"/>
        <end position="167"/>
    </location>
</feature>
<dbReference type="GO" id="GO:0003677">
    <property type="term" value="F:DNA binding"/>
    <property type="evidence" value="ECO:0007669"/>
    <property type="project" value="InterPro"/>
</dbReference>
<dbReference type="EMBL" id="OUNR01000012">
    <property type="protein sequence ID" value="SPP64612.1"/>
    <property type="molecule type" value="Genomic_DNA"/>
</dbReference>
<dbReference type="AlphaFoldDB" id="A0A330L629"/>
<dbReference type="InParanoid" id="A0A330L629"/>
<evidence type="ECO:0000313" key="3">
    <source>
        <dbReference type="EMBL" id="SPP64612.1"/>
    </source>
</evidence>
<protein>
    <recommendedName>
        <fullName evidence="2">HTH cro/C1-type domain-containing protein</fullName>
    </recommendedName>
</protein>
<feature type="region of interest" description="Disordered" evidence="1">
    <location>
        <begin position="151"/>
        <end position="174"/>
    </location>
</feature>
<keyword evidence="4" id="KW-1185">Reference proteome</keyword>
<dbReference type="OrthoDB" id="1973831at2"/>
<evidence type="ECO:0000313" key="4">
    <source>
        <dbReference type="Proteomes" id="UP000248168"/>
    </source>
</evidence>
<dbReference type="RefSeq" id="WP_121988979.1">
    <property type="nucleotide sequence ID" value="NZ_OUNR01000012.1"/>
</dbReference>
<dbReference type="PROSITE" id="PS50943">
    <property type="entry name" value="HTH_CROC1"/>
    <property type="match status" value="1"/>
</dbReference>
<dbReference type="CDD" id="cd00093">
    <property type="entry name" value="HTH_XRE"/>
    <property type="match status" value="1"/>
</dbReference>
<dbReference type="Gene3D" id="1.10.260.40">
    <property type="entry name" value="lambda repressor-like DNA-binding domains"/>
    <property type="match status" value="1"/>
</dbReference>
<dbReference type="InterPro" id="IPR010982">
    <property type="entry name" value="Lambda_DNA-bd_dom_sf"/>
</dbReference>
<dbReference type="InterPro" id="IPR001387">
    <property type="entry name" value="Cro/C1-type_HTH"/>
</dbReference>
<proteinExistence type="predicted"/>